<name>A0A7W3R9W1_9ACTN</name>
<accession>A0A7W3R9W1</accession>
<protein>
    <submittedName>
        <fullName evidence="1">Uncharacterized protein</fullName>
    </submittedName>
</protein>
<comment type="caution">
    <text evidence="1">The sequence shown here is derived from an EMBL/GenBank/DDBJ whole genome shotgun (WGS) entry which is preliminary data.</text>
</comment>
<dbReference type="AlphaFoldDB" id="A0A7W3R9W1"/>
<proteinExistence type="predicted"/>
<dbReference type="Proteomes" id="UP000539313">
    <property type="component" value="Unassembled WGS sequence"/>
</dbReference>
<reference evidence="1 2" key="1">
    <citation type="submission" date="2020-08" db="EMBL/GenBank/DDBJ databases">
        <title>Sequencing the genomes of 1000 actinobacteria strains.</title>
        <authorList>
            <person name="Klenk H.-P."/>
        </authorList>
    </citation>
    <scope>NUCLEOTIDE SEQUENCE [LARGE SCALE GENOMIC DNA]</scope>
    <source>
        <strain evidence="1 2">DSM 45823</strain>
    </source>
</reference>
<evidence type="ECO:0000313" key="2">
    <source>
        <dbReference type="Proteomes" id="UP000539313"/>
    </source>
</evidence>
<evidence type="ECO:0000313" key="1">
    <source>
        <dbReference type="EMBL" id="MBA9005069.1"/>
    </source>
</evidence>
<keyword evidence="2" id="KW-1185">Reference proteome</keyword>
<gene>
    <name evidence="1" type="ORF">HNR21_003951</name>
</gene>
<dbReference type="EMBL" id="JACJII010000001">
    <property type="protein sequence ID" value="MBA9005069.1"/>
    <property type="molecule type" value="Genomic_DNA"/>
</dbReference>
<sequence length="38" mass="4530">MDHERRGQWLRGVLDLCVLAVLVRRESCCHRNADRLRP</sequence>
<organism evidence="1 2">
    <name type="scientific">Thermomonospora cellulosilytica</name>
    <dbReference type="NCBI Taxonomy" id="1411118"/>
    <lineage>
        <taxon>Bacteria</taxon>
        <taxon>Bacillati</taxon>
        <taxon>Actinomycetota</taxon>
        <taxon>Actinomycetes</taxon>
        <taxon>Streptosporangiales</taxon>
        <taxon>Thermomonosporaceae</taxon>
        <taxon>Thermomonospora</taxon>
    </lineage>
</organism>